<feature type="transmembrane region" description="Helical" evidence="1">
    <location>
        <begin position="13"/>
        <end position="33"/>
    </location>
</feature>
<dbReference type="EMBL" id="AMQM01003776">
    <property type="status" value="NOT_ANNOTATED_CDS"/>
    <property type="molecule type" value="Genomic_DNA"/>
</dbReference>
<gene>
    <name evidence="3" type="primary">20203478</name>
    <name evidence="2" type="ORF">HELRODRAFT_171080</name>
</gene>
<feature type="transmembrane region" description="Helical" evidence="1">
    <location>
        <begin position="280"/>
        <end position="301"/>
    </location>
</feature>
<dbReference type="InParanoid" id="T1F3S9"/>
<name>T1F3S9_HELRO</name>
<dbReference type="CTD" id="20203478"/>
<dbReference type="Gene3D" id="1.20.1250.20">
    <property type="entry name" value="MFS general substrate transporter like domains"/>
    <property type="match status" value="1"/>
</dbReference>
<dbReference type="EnsemblMetazoa" id="HelroT171080">
    <property type="protein sequence ID" value="HelroP171080"/>
    <property type="gene ID" value="HelroG171080"/>
</dbReference>
<evidence type="ECO:0000313" key="2">
    <source>
        <dbReference type="EMBL" id="ESO07037.1"/>
    </source>
</evidence>
<feature type="transmembrane region" description="Helical" evidence="1">
    <location>
        <begin position="161"/>
        <end position="178"/>
    </location>
</feature>
<protein>
    <recommendedName>
        <fullName evidence="5">Major facilitator superfamily (MFS) profile domain-containing protein</fullName>
    </recommendedName>
</protein>
<feature type="transmembrane region" description="Helical" evidence="1">
    <location>
        <begin position="117"/>
        <end position="141"/>
    </location>
</feature>
<sequence>MPFVSELKDNKKAAINTGATAVSMLPCIVPTIFIRRLGRNSHRVCGILGTILEGAATLIFNPQMNYLIEHLSWRAVFKIQGTLILFIGVLGSWTFVSDQQQQQQQQQTANKSDLRSILKSLVRCNVFCWFFGQFFNSIFYYAPFNILPHYMTTKNLTTSNISLVMTMLSLSECLLYIVTSLPGDYLAGKLIYVNICACLLVSILNLCWPFLDSSVEWIVGLAIADGMLLATSYAYLFACSSEATGLDIDLSWSVSNTSSGFATLFAPLFSSLIYDTTKSYFGVFMMTSLVAFLSALFYFFIPLISNNNNNDNNCNNDQNNIATT</sequence>
<dbReference type="KEGG" id="hro:HELRODRAFT_171080"/>
<dbReference type="GO" id="GO:0005886">
    <property type="term" value="C:plasma membrane"/>
    <property type="evidence" value="ECO:0000318"/>
    <property type="project" value="GO_Central"/>
</dbReference>
<reference evidence="4" key="1">
    <citation type="submission" date="2012-12" db="EMBL/GenBank/DDBJ databases">
        <authorList>
            <person name="Hellsten U."/>
            <person name="Grimwood J."/>
            <person name="Chapman J.A."/>
            <person name="Shapiro H."/>
            <person name="Aerts A."/>
            <person name="Otillar R.P."/>
            <person name="Terry A.Y."/>
            <person name="Boore J.L."/>
            <person name="Simakov O."/>
            <person name="Marletaz F."/>
            <person name="Cho S.-J."/>
            <person name="Edsinger-Gonzales E."/>
            <person name="Havlak P."/>
            <person name="Kuo D.-H."/>
            <person name="Larsson T."/>
            <person name="Lv J."/>
            <person name="Arendt D."/>
            <person name="Savage R."/>
            <person name="Osoegawa K."/>
            <person name="de Jong P."/>
            <person name="Lindberg D.R."/>
            <person name="Seaver E.C."/>
            <person name="Weisblat D.A."/>
            <person name="Putnam N.H."/>
            <person name="Grigoriev I.V."/>
            <person name="Rokhsar D.S."/>
        </authorList>
    </citation>
    <scope>NUCLEOTIDE SEQUENCE</scope>
</reference>
<dbReference type="Pfam" id="PF07690">
    <property type="entry name" value="MFS_1"/>
    <property type="match status" value="1"/>
</dbReference>
<dbReference type="PANTHER" id="PTHR11360:SF251">
    <property type="entry name" value="MAJOR FACILITATOR SUPERFAMILY (MFS) PROFILE DOMAIN-CONTAINING PROTEIN"/>
    <property type="match status" value="1"/>
</dbReference>
<keyword evidence="1" id="KW-0812">Transmembrane</keyword>
<dbReference type="GO" id="GO:0022857">
    <property type="term" value="F:transmembrane transporter activity"/>
    <property type="evidence" value="ECO:0000318"/>
    <property type="project" value="GO_Central"/>
</dbReference>
<dbReference type="HOGENOM" id="CLU_858620_0_0_1"/>
<reference evidence="3" key="3">
    <citation type="submission" date="2015-06" db="UniProtKB">
        <authorList>
            <consortium name="EnsemblMetazoa"/>
        </authorList>
    </citation>
    <scope>IDENTIFICATION</scope>
</reference>
<feature type="transmembrane region" description="Helical" evidence="1">
    <location>
        <begin position="190"/>
        <end position="211"/>
    </location>
</feature>
<feature type="transmembrane region" description="Helical" evidence="1">
    <location>
        <begin position="75"/>
        <end position="96"/>
    </location>
</feature>
<dbReference type="PANTHER" id="PTHR11360">
    <property type="entry name" value="MONOCARBOXYLATE TRANSPORTER"/>
    <property type="match status" value="1"/>
</dbReference>
<accession>T1F3S9</accession>
<dbReference type="SUPFAM" id="SSF103473">
    <property type="entry name" value="MFS general substrate transporter"/>
    <property type="match status" value="1"/>
</dbReference>
<feature type="transmembrane region" description="Helical" evidence="1">
    <location>
        <begin position="45"/>
        <end position="63"/>
    </location>
</feature>
<keyword evidence="1" id="KW-1133">Transmembrane helix</keyword>
<evidence type="ECO:0000313" key="4">
    <source>
        <dbReference type="Proteomes" id="UP000015101"/>
    </source>
</evidence>
<evidence type="ECO:0000313" key="3">
    <source>
        <dbReference type="EnsemblMetazoa" id="HelroP171080"/>
    </source>
</evidence>
<reference evidence="2 4" key="2">
    <citation type="journal article" date="2013" name="Nature">
        <title>Insights into bilaterian evolution from three spiralian genomes.</title>
        <authorList>
            <person name="Simakov O."/>
            <person name="Marletaz F."/>
            <person name="Cho S.J."/>
            <person name="Edsinger-Gonzales E."/>
            <person name="Havlak P."/>
            <person name="Hellsten U."/>
            <person name="Kuo D.H."/>
            <person name="Larsson T."/>
            <person name="Lv J."/>
            <person name="Arendt D."/>
            <person name="Savage R."/>
            <person name="Osoegawa K."/>
            <person name="de Jong P."/>
            <person name="Grimwood J."/>
            <person name="Chapman J.A."/>
            <person name="Shapiro H."/>
            <person name="Aerts A."/>
            <person name="Otillar R.P."/>
            <person name="Terry A.Y."/>
            <person name="Boore J.L."/>
            <person name="Grigoriev I.V."/>
            <person name="Lindberg D.R."/>
            <person name="Seaver E.C."/>
            <person name="Weisblat D.A."/>
            <person name="Putnam N.H."/>
            <person name="Rokhsar D.S."/>
        </authorList>
    </citation>
    <scope>NUCLEOTIDE SEQUENCE</scope>
</reference>
<dbReference type="EMBL" id="KB096275">
    <property type="protein sequence ID" value="ESO07037.1"/>
    <property type="molecule type" value="Genomic_DNA"/>
</dbReference>
<dbReference type="Proteomes" id="UP000015101">
    <property type="component" value="Unassembled WGS sequence"/>
</dbReference>
<dbReference type="FunFam" id="1.20.1250.20:FF:001245">
    <property type="entry name" value="Predicted protein"/>
    <property type="match status" value="1"/>
</dbReference>
<keyword evidence="1" id="KW-0472">Membrane</keyword>
<evidence type="ECO:0000256" key="1">
    <source>
        <dbReference type="SAM" id="Phobius"/>
    </source>
</evidence>
<dbReference type="InterPro" id="IPR036259">
    <property type="entry name" value="MFS_trans_sf"/>
</dbReference>
<dbReference type="OrthoDB" id="10016898at2759"/>
<evidence type="ECO:0008006" key="5">
    <source>
        <dbReference type="Google" id="ProtNLM"/>
    </source>
</evidence>
<dbReference type="AlphaFoldDB" id="T1F3S9"/>
<feature type="transmembrane region" description="Helical" evidence="1">
    <location>
        <begin position="250"/>
        <end position="274"/>
    </location>
</feature>
<dbReference type="InterPro" id="IPR011701">
    <property type="entry name" value="MFS"/>
</dbReference>
<proteinExistence type="predicted"/>
<feature type="transmembrane region" description="Helical" evidence="1">
    <location>
        <begin position="217"/>
        <end position="238"/>
    </location>
</feature>
<keyword evidence="4" id="KW-1185">Reference proteome</keyword>
<dbReference type="RefSeq" id="XP_009015133.1">
    <property type="nucleotide sequence ID" value="XM_009016885.1"/>
</dbReference>
<organism evidence="3 4">
    <name type="scientific">Helobdella robusta</name>
    <name type="common">Californian leech</name>
    <dbReference type="NCBI Taxonomy" id="6412"/>
    <lineage>
        <taxon>Eukaryota</taxon>
        <taxon>Metazoa</taxon>
        <taxon>Spiralia</taxon>
        <taxon>Lophotrochozoa</taxon>
        <taxon>Annelida</taxon>
        <taxon>Clitellata</taxon>
        <taxon>Hirudinea</taxon>
        <taxon>Rhynchobdellida</taxon>
        <taxon>Glossiphoniidae</taxon>
        <taxon>Helobdella</taxon>
    </lineage>
</organism>
<dbReference type="GeneID" id="20203478"/>
<dbReference type="InterPro" id="IPR050327">
    <property type="entry name" value="Proton-linked_MCT"/>
</dbReference>